<name>A0A448XDX0_9PLAT</name>
<reference evidence="1" key="1">
    <citation type="submission" date="2018-11" db="EMBL/GenBank/DDBJ databases">
        <authorList>
            <consortium name="Pathogen Informatics"/>
        </authorList>
    </citation>
    <scope>NUCLEOTIDE SEQUENCE</scope>
</reference>
<evidence type="ECO:0000313" key="2">
    <source>
        <dbReference type="Proteomes" id="UP000784294"/>
    </source>
</evidence>
<accession>A0A448XDX0</accession>
<sequence>MKVIGLNLITSDSPGAPTDPSIWPVAIAYARRVLDLARLFGHPIQLLDLGDSLCGCRVCACPLKSICPSDVNGSPSTTYLSGKRSFFKTA</sequence>
<dbReference type="AlphaFoldDB" id="A0A448XDX0"/>
<comment type="caution">
    <text evidence="1">The sequence shown here is derived from an EMBL/GenBank/DDBJ whole genome shotgun (WGS) entry which is preliminary data.</text>
</comment>
<dbReference type="EMBL" id="CAAALY010247486">
    <property type="protein sequence ID" value="VEL34346.1"/>
    <property type="molecule type" value="Genomic_DNA"/>
</dbReference>
<gene>
    <name evidence="1" type="ORF">PXEA_LOCUS27786</name>
</gene>
<proteinExistence type="predicted"/>
<organism evidence="1 2">
    <name type="scientific">Protopolystoma xenopodis</name>
    <dbReference type="NCBI Taxonomy" id="117903"/>
    <lineage>
        <taxon>Eukaryota</taxon>
        <taxon>Metazoa</taxon>
        <taxon>Spiralia</taxon>
        <taxon>Lophotrochozoa</taxon>
        <taxon>Platyhelminthes</taxon>
        <taxon>Monogenea</taxon>
        <taxon>Polyopisthocotylea</taxon>
        <taxon>Polystomatidea</taxon>
        <taxon>Polystomatidae</taxon>
        <taxon>Protopolystoma</taxon>
    </lineage>
</organism>
<keyword evidence="2" id="KW-1185">Reference proteome</keyword>
<dbReference type="Proteomes" id="UP000784294">
    <property type="component" value="Unassembled WGS sequence"/>
</dbReference>
<evidence type="ECO:0000313" key="1">
    <source>
        <dbReference type="EMBL" id="VEL34346.1"/>
    </source>
</evidence>
<protein>
    <submittedName>
        <fullName evidence="1">Uncharacterized protein</fullName>
    </submittedName>
</protein>